<dbReference type="InterPro" id="IPR050814">
    <property type="entry name" value="Myo-inositol_Transporter"/>
</dbReference>
<comment type="subcellular location">
    <subcellularLocation>
        <location evidence="1">Membrane</location>
        <topology evidence="1">Multi-pass membrane protein</topology>
    </subcellularLocation>
</comment>
<dbReference type="InterPro" id="IPR005829">
    <property type="entry name" value="Sugar_transporter_CS"/>
</dbReference>
<sequence>MKRNGGTQDEQAIDLGVGGLELSAPRPGRIRGMGPAEDTAPLVQGQHSTDSEHNPVEAATRLPAGRQGMTSQIVLLTFISGIGGLLFGFDTGVISGALPYLRDDILAPYSQDPARLAWLQEVVVSATVVCAGLSSALGGAFSDAFGRKRALLLGDGLFAVGAVVLASAGGVGALVIGRALVGLGVGLASVTVPAYIAECAPTSIRATLVTANVFMITFGQFAAYLSDYLFTFVPGTWRWMLGVAGVPALVQMGGLFFLPESPRWLAAKGRKEEAKRAQHTLHGLQYNADETQTASMVSSDDRGAVQNKGLNIWDALKSPVLRYQLHVGVGLQVLQQAAGINTVMYFTPSILELAGFHNKRTALLVAMLPAGVNALGTVAGAFAIDRMGRRKLLMASIAGPLTDCNACIHAGCIFCGPVDDPLAPGTCLLSSDSSCGDSAATPGFSYQAGCPSPYTGLILAALVCYLASFSPGLGPVPWAINAEIFPLHMRGLGGGIAATANWGTNAVVSQTFLSLTQQLGGSGAFWLYACIALAGLAWAWAVVPETAGLSLEEVQQMCAMRCNAPVPVPAAISTTEDE</sequence>
<dbReference type="PROSITE" id="PS00216">
    <property type="entry name" value="SUGAR_TRANSPORT_1"/>
    <property type="match status" value="2"/>
</dbReference>
<evidence type="ECO:0000256" key="7">
    <source>
        <dbReference type="RuleBase" id="RU003346"/>
    </source>
</evidence>
<evidence type="ECO:0000256" key="1">
    <source>
        <dbReference type="ARBA" id="ARBA00004141"/>
    </source>
</evidence>
<dbReference type="GO" id="GO:0022857">
    <property type="term" value="F:transmembrane transporter activity"/>
    <property type="evidence" value="ECO:0007669"/>
    <property type="project" value="InterPro"/>
</dbReference>
<dbReference type="GO" id="GO:0015791">
    <property type="term" value="P:polyol transmembrane transport"/>
    <property type="evidence" value="ECO:0007669"/>
    <property type="project" value="UniProtKB-ARBA"/>
</dbReference>
<feature type="transmembrane region" description="Helical" evidence="9">
    <location>
        <begin position="454"/>
        <end position="480"/>
    </location>
</feature>
<dbReference type="AlphaFoldDB" id="A0AAW1P354"/>
<dbReference type="Gene3D" id="1.20.1250.20">
    <property type="entry name" value="MFS general substrate transporter like domains"/>
    <property type="match status" value="1"/>
</dbReference>
<dbReference type="Pfam" id="PF00083">
    <property type="entry name" value="Sugar_tr"/>
    <property type="match status" value="1"/>
</dbReference>
<feature type="transmembrane region" description="Helical" evidence="9">
    <location>
        <begin position="525"/>
        <end position="543"/>
    </location>
</feature>
<keyword evidence="4 9" id="KW-0812">Transmembrane</keyword>
<gene>
    <name evidence="11" type="ORF">WJX73_008174</name>
</gene>
<feature type="transmembrane region" description="Helical" evidence="9">
    <location>
        <begin position="73"/>
        <end position="98"/>
    </location>
</feature>
<dbReference type="FunFam" id="1.20.1250.20:FF:000073">
    <property type="entry name" value="MFS myo-inositol transporter, putative"/>
    <property type="match status" value="1"/>
</dbReference>
<evidence type="ECO:0000256" key="3">
    <source>
        <dbReference type="ARBA" id="ARBA00022448"/>
    </source>
</evidence>
<evidence type="ECO:0000256" key="9">
    <source>
        <dbReference type="SAM" id="Phobius"/>
    </source>
</evidence>
<dbReference type="InterPro" id="IPR005828">
    <property type="entry name" value="MFS_sugar_transport-like"/>
</dbReference>
<feature type="transmembrane region" description="Helical" evidence="9">
    <location>
        <begin position="362"/>
        <end position="384"/>
    </location>
</feature>
<feature type="region of interest" description="Disordered" evidence="8">
    <location>
        <begin position="1"/>
        <end position="54"/>
    </location>
</feature>
<reference evidence="11 12" key="1">
    <citation type="journal article" date="2024" name="Nat. Commun.">
        <title>Phylogenomics reveals the evolutionary origins of lichenization in chlorophyte algae.</title>
        <authorList>
            <person name="Puginier C."/>
            <person name="Libourel C."/>
            <person name="Otte J."/>
            <person name="Skaloud P."/>
            <person name="Haon M."/>
            <person name="Grisel S."/>
            <person name="Petersen M."/>
            <person name="Berrin J.G."/>
            <person name="Delaux P.M."/>
            <person name="Dal Grande F."/>
            <person name="Keller J."/>
        </authorList>
    </citation>
    <scope>NUCLEOTIDE SEQUENCE [LARGE SCALE GENOMIC DNA]</scope>
    <source>
        <strain evidence="11 12">SAG 2036</strain>
    </source>
</reference>
<feature type="transmembrane region" description="Helical" evidence="9">
    <location>
        <begin position="492"/>
        <end position="513"/>
    </location>
</feature>
<feature type="transmembrane region" description="Helical" evidence="9">
    <location>
        <begin position="237"/>
        <end position="258"/>
    </location>
</feature>
<dbReference type="PANTHER" id="PTHR48020:SF12">
    <property type="entry name" value="PROTON MYO-INOSITOL COTRANSPORTER"/>
    <property type="match status" value="1"/>
</dbReference>
<dbReference type="NCBIfam" id="TIGR00879">
    <property type="entry name" value="SP"/>
    <property type="match status" value="1"/>
</dbReference>
<evidence type="ECO:0000313" key="11">
    <source>
        <dbReference type="EMBL" id="KAK9802634.1"/>
    </source>
</evidence>
<dbReference type="PANTHER" id="PTHR48020">
    <property type="entry name" value="PROTON MYO-INOSITOL COTRANSPORTER"/>
    <property type="match status" value="1"/>
</dbReference>
<dbReference type="Proteomes" id="UP001465755">
    <property type="component" value="Unassembled WGS sequence"/>
</dbReference>
<dbReference type="GO" id="GO:0016020">
    <property type="term" value="C:membrane"/>
    <property type="evidence" value="ECO:0007669"/>
    <property type="project" value="UniProtKB-SubCell"/>
</dbReference>
<dbReference type="PROSITE" id="PS00217">
    <property type="entry name" value="SUGAR_TRANSPORT_2"/>
    <property type="match status" value="1"/>
</dbReference>
<evidence type="ECO:0000256" key="5">
    <source>
        <dbReference type="ARBA" id="ARBA00022989"/>
    </source>
</evidence>
<feature type="transmembrane region" description="Helical" evidence="9">
    <location>
        <begin position="118"/>
        <end position="138"/>
    </location>
</feature>
<name>A0AAW1P354_9CHLO</name>
<dbReference type="SUPFAM" id="SSF103473">
    <property type="entry name" value="MFS general substrate transporter"/>
    <property type="match status" value="1"/>
</dbReference>
<evidence type="ECO:0000313" key="12">
    <source>
        <dbReference type="Proteomes" id="UP001465755"/>
    </source>
</evidence>
<comment type="caution">
    <text evidence="11">The sequence shown here is derived from an EMBL/GenBank/DDBJ whole genome shotgun (WGS) entry which is preliminary data.</text>
</comment>
<evidence type="ECO:0000256" key="6">
    <source>
        <dbReference type="ARBA" id="ARBA00023136"/>
    </source>
</evidence>
<feature type="compositionally biased region" description="Polar residues" evidence="8">
    <location>
        <begin position="1"/>
        <end position="10"/>
    </location>
</feature>
<evidence type="ECO:0000256" key="4">
    <source>
        <dbReference type="ARBA" id="ARBA00022692"/>
    </source>
</evidence>
<dbReference type="InterPro" id="IPR020846">
    <property type="entry name" value="MFS_dom"/>
</dbReference>
<dbReference type="InterPro" id="IPR003663">
    <property type="entry name" value="Sugar/inositol_transpt"/>
</dbReference>
<feature type="transmembrane region" description="Helical" evidence="9">
    <location>
        <begin position="175"/>
        <end position="196"/>
    </location>
</feature>
<protein>
    <recommendedName>
        <fullName evidence="10">Major facilitator superfamily (MFS) profile domain-containing protein</fullName>
    </recommendedName>
</protein>
<dbReference type="GO" id="GO:0015798">
    <property type="term" value="P:myo-inositol transport"/>
    <property type="evidence" value="ECO:0007669"/>
    <property type="project" value="UniProtKB-ARBA"/>
</dbReference>
<dbReference type="EMBL" id="JALJOQ010000070">
    <property type="protein sequence ID" value="KAK9802634.1"/>
    <property type="molecule type" value="Genomic_DNA"/>
</dbReference>
<organism evidence="11 12">
    <name type="scientific">Symbiochloris irregularis</name>
    <dbReference type="NCBI Taxonomy" id="706552"/>
    <lineage>
        <taxon>Eukaryota</taxon>
        <taxon>Viridiplantae</taxon>
        <taxon>Chlorophyta</taxon>
        <taxon>core chlorophytes</taxon>
        <taxon>Trebouxiophyceae</taxon>
        <taxon>Trebouxiales</taxon>
        <taxon>Trebouxiaceae</taxon>
        <taxon>Symbiochloris</taxon>
    </lineage>
</organism>
<evidence type="ECO:0000259" key="10">
    <source>
        <dbReference type="PROSITE" id="PS50850"/>
    </source>
</evidence>
<proteinExistence type="inferred from homology"/>
<keyword evidence="5 9" id="KW-1133">Transmembrane helix</keyword>
<accession>A0AAW1P354</accession>
<evidence type="ECO:0000256" key="2">
    <source>
        <dbReference type="ARBA" id="ARBA00010992"/>
    </source>
</evidence>
<feature type="domain" description="Major facilitator superfamily (MFS) profile" evidence="10">
    <location>
        <begin position="76"/>
        <end position="547"/>
    </location>
</feature>
<feature type="transmembrane region" description="Helical" evidence="9">
    <location>
        <begin position="208"/>
        <end position="225"/>
    </location>
</feature>
<comment type="similarity">
    <text evidence="2 7">Belongs to the major facilitator superfamily. Sugar transporter (TC 2.A.1.1) family.</text>
</comment>
<keyword evidence="3 7" id="KW-0813">Transport</keyword>
<feature type="transmembrane region" description="Helical" evidence="9">
    <location>
        <begin position="150"/>
        <end position="169"/>
    </location>
</feature>
<keyword evidence="6 9" id="KW-0472">Membrane</keyword>
<evidence type="ECO:0000256" key="8">
    <source>
        <dbReference type="SAM" id="MobiDB-lite"/>
    </source>
</evidence>
<dbReference type="PROSITE" id="PS50850">
    <property type="entry name" value="MFS"/>
    <property type="match status" value="1"/>
</dbReference>
<keyword evidence="12" id="KW-1185">Reference proteome</keyword>
<dbReference type="InterPro" id="IPR036259">
    <property type="entry name" value="MFS_trans_sf"/>
</dbReference>
<dbReference type="PRINTS" id="PR00171">
    <property type="entry name" value="SUGRTRNSPORT"/>
</dbReference>